<dbReference type="Proteomes" id="UP001309876">
    <property type="component" value="Unassembled WGS sequence"/>
</dbReference>
<feature type="region of interest" description="Disordered" evidence="1">
    <location>
        <begin position="72"/>
        <end position="104"/>
    </location>
</feature>
<evidence type="ECO:0000313" key="3">
    <source>
        <dbReference type="Proteomes" id="UP001309876"/>
    </source>
</evidence>
<evidence type="ECO:0000256" key="1">
    <source>
        <dbReference type="SAM" id="MobiDB-lite"/>
    </source>
</evidence>
<protein>
    <submittedName>
        <fullName evidence="2">Uncharacterized protein</fullName>
    </submittedName>
</protein>
<evidence type="ECO:0000313" key="2">
    <source>
        <dbReference type="EMBL" id="KAK5090771.1"/>
    </source>
</evidence>
<keyword evidence="3" id="KW-1185">Reference proteome</keyword>
<sequence>MENGELSIAAAREAHLLLLNHAHHLPGHTNQDAVNDLPAEVHLHDPTENIHESRLTQNQAMIQEPEGEEIVISRGDHQHPRPIKQETTDVLTLSGQDLDEPIRA</sequence>
<gene>
    <name evidence="2" type="ORF">LTR05_000947</name>
</gene>
<reference evidence="2 3" key="1">
    <citation type="submission" date="2023-08" db="EMBL/GenBank/DDBJ databases">
        <title>Black Yeasts Isolated from many extreme environments.</title>
        <authorList>
            <person name="Coleine C."/>
            <person name="Stajich J.E."/>
            <person name="Selbmann L."/>
        </authorList>
    </citation>
    <scope>NUCLEOTIDE SEQUENCE [LARGE SCALE GENOMIC DNA]</scope>
    <source>
        <strain evidence="2 3">CCFEE 5910</strain>
    </source>
</reference>
<feature type="compositionally biased region" description="Basic and acidic residues" evidence="1">
    <location>
        <begin position="74"/>
        <end position="87"/>
    </location>
</feature>
<accession>A0AAN7T891</accession>
<dbReference type="EMBL" id="JAVRRJ010000001">
    <property type="protein sequence ID" value="KAK5090771.1"/>
    <property type="molecule type" value="Genomic_DNA"/>
</dbReference>
<comment type="caution">
    <text evidence="2">The sequence shown here is derived from an EMBL/GenBank/DDBJ whole genome shotgun (WGS) entry which is preliminary data.</text>
</comment>
<organism evidence="2 3">
    <name type="scientific">Lithohypha guttulata</name>
    <dbReference type="NCBI Taxonomy" id="1690604"/>
    <lineage>
        <taxon>Eukaryota</taxon>
        <taxon>Fungi</taxon>
        <taxon>Dikarya</taxon>
        <taxon>Ascomycota</taxon>
        <taxon>Pezizomycotina</taxon>
        <taxon>Eurotiomycetes</taxon>
        <taxon>Chaetothyriomycetidae</taxon>
        <taxon>Chaetothyriales</taxon>
        <taxon>Trichomeriaceae</taxon>
        <taxon>Lithohypha</taxon>
    </lineage>
</organism>
<proteinExistence type="predicted"/>
<dbReference type="AlphaFoldDB" id="A0AAN7T891"/>
<name>A0AAN7T891_9EURO</name>